<dbReference type="GO" id="GO:0003677">
    <property type="term" value="F:DNA binding"/>
    <property type="evidence" value="ECO:0007669"/>
    <property type="project" value="InterPro"/>
</dbReference>
<dbReference type="InterPro" id="IPR009061">
    <property type="entry name" value="DNA-bd_dom_put_sf"/>
</dbReference>
<comment type="caution">
    <text evidence="2">The sequence shown here is derived from an EMBL/GenBank/DDBJ whole genome shotgun (WGS) entry which is preliminary data.</text>
</comment>
<dbReference type="EMBL" id="BARS01039528">
    <property type="protein sequence ID" value="GAG19947.1"/>
    <property type="molecule type" value="Genomic_DNA"/>
</dbReference>
<dbReference type="AlphaFoldDB" id="X0W9R8"/>
<dbReference type="InterPro" id="IPR010093">
    <property type="entry name" value="SinI_DNA-bd"/>
</dbReference>
<dbReference type="InterPro" id="IPR041657">
    <property type="entry name" value="HTH_17"/>
</dbReference>
<organism evidence="2">
    <name type="scientific">marine sediment metagenome</name>
    <dbReference type="NCBI Taxonomy" id="412755"/>
    <lineage>
        <taxon>unclassified sequences</taxon>
        <taxon>metagenomes</taxon>
        <taxon>ecological metagenomes</taxon>
    </lineage>
</organism>
<reference evidence="2" key="1">
    <citation type="journal article" date="2014" name="Front. Microbiol.">
        <title>High frequency of phylogenetically diverse reductive dehalogenase-homologous genes in deep subseafloor sedimentary metagenomes.</title>
        <authorList>
            <person name="Kawai M."/>
            <person name="Futagami T."/>
            <person name="Toyoda A."/>
            <person name="Takaki Y."/>
            <person name="Nishi S."/>
            <person name="Hori S."/>
            <person name="Arai W."/>
            <person name="Tsubouchi T."/>
            <person name="Morono Y."/>
            <person name="Uchiyama I."/>
            <person name="Ito T."/>
            <person name="Fujiyama A."/>
            <person name="Inagaki F."/>
            <person name="Takami H."/>
        </authorList>
    </citation>
    <scope>NUCLEOTIDE SEQUENCE</scope>
    <source>
        <strain evidence="2">Expedition CK06-06</strain>
    </source>
</reference>
<sequence length="85" mass="9399">MANERYLTIPELAKLLGVSRIAIYNRVKKGQIPATKIGRTYIITDKTIANILGKGVTTGGKKRIDAAVRKTVREYGEVLKQLGKE</sequence>
<dbReference type="NCBIfam" id="TIGR01764">
    <property type="entry name" value="excise"/>
    <property type="match status" value="1"/>
</dbReference>
<protein>
    <recommendedName>
        <fullName evidence="1">Helix-turn-helix domain-containing protein</fullName>
    </recommendedName>
</protein>
<evidence type="ECO:0000313" key="2">
    <source>
        <dbReference type="EMBL" id="GAG19947.1"/>
    </source>
</evidence>
<name>X0W9R8_9ZZZZ</name>
<feature type="domain" description="Helix-turn-helix" evidence="1">
    <location>
        <begin position="6"/>
        <end position="43"/>
    </location>
</feature>
<dbReference type="SUPFAM" id="SSF46955">
    <property type="entry name" value="Putative DNA-binding domain"/>
    <property type="match status" value="1"/>
</dbReference>
<gene>
    <name evidence="2" type="ORF">S01H1_60350</name>
</gene>
<dbReference type="Pfam" id="PF12728">
    <property type="entry name" value="HTH_17"/>
    <property type="match status" value="1"/>
</dbReference>
<proteinExistence type="predicted"/>
<accession>X0W9R8</accession>
<evidence type="ECO:0000259" key="1">
    <source>
        <dbReference type="Pfam" id="PF12728"/>
    </source>
</evidence>